<dbReference type="AlphaFoldDB" id="X1FFH8"/>
<comment type="caution">
    <text evidence="1">The sequence shown here is derived from an EMBL/GenBank/DDBJ whole genome shotgun (WGS) entry which is preliminary data.</text>
</comment>
<proteinExistence type="predicted"/>
<organism evidence="1">
    <name type="scientific">marine sediment metagenome</name>
    <dbReference type="NCBI Taxonomy" id="412755"/>
    <lineage>
        <taxon>unclassified sequences</taxon>
        <taxon>metagenomes</taxon>
        <taxon>ecological metagenomes</taxon>
    </lineage>
</organism>
<reference evidence="1" key="1">
    <citation type="journal article" date="2014" name="Front. Microbiol.">
        <title>High frequency of phylogenetically diverse reductive dehalogenase-homologous genes in deep subseafloor sedimentary metagenomes.</title>
        <authorList>
            <person name="Kawai M."/>
            <person name="Futagami T."/>
            <person name="Toyoda A."/>
            <person name="Takaki Y."/>
            <person name="Nishi S."/>
            <person name="Hori S."/>
            <person name="Arai W."/>
            <person name="Tsubouchi T."/>
            <person name="Morono Y."/>
            <person name="Uchiyama I."/>
            <person name="Ito T."/>
            <person name="Fujiyama A."/>
            <person name="Inagaki F."/>
            <person name="Takami H."/>
        </authorList>
    </citation>
    <scope>NUCLEOTIDE SEQUENCE</scope>
    <source>
        <strain evidence="1">Expedition CK06-06</strain>
    </source>
</reference>
<sequence>MNLIEWLKVNSDIKLGKLKMQIKKDDVIIIKSVSNIGNCVSKRFIDQFRKIFPDNTIIFLAGDVNLDYLDEREMNKAGWFRGASGYL</sequence>
<accession>X1FFH8</accession>
<dbReference type="EMBL" id="BARU01001640">
    <property type="protein sequence ID" value="GAH19513.1"/>
    <property type="molecule type" value="Genomic_DNA"/>
</dbReference>
<name>X1FFH8_9ZZZZ</name>
<evidence type="ECO:0000313" key="1">
    <source>
        <dbReference type="EMBL" id="GAH19513.1"/>
    </source>
</evidence>
<gene>
    <name evidence="1" type="ORF">S03H2_04198</name>
</gene>
<protein>
    <submittedName>
        <fullName evidence="1">Uncharacterized protein</fullName>
    </submittedName>
</protein>